<sequence length="93" mass="10362">MAESMIEKVARAICASDFLGDNDVWAKLSPAMQGNYCDNARAAIEAMREPTMFMLRSADNAIISDERFESGPFESDKFTWETMIDAALAEQQS</sequence>
<dbReference type="OrthoDB" id="8117437at2"/>
<proteinExistence type="predicted"/>
<accession>A0A432VA31</accession>
<dbReference type="AlphaFoldDB" id="A0A432VA31"/>
<dbReference type="RefSeq" id="WP_128624555.1">
    <property type="nucleotide sequence ID" value="NZ_ML133508.1"/>
</dbReference>
<dbReference type="Proteomes" id="UP000281647">
    <property type="component" value="Unassembled WGS sequence"/>
</dbReference>
<dbReference type="EMBL" id="RKST01000003">
    <property type="protein sequence ID" value="RUM99052.1"/>
    <property type="molecule type" value="Genomic_DNA"/>
</dbReference>
<reference evidence="1 2" key="1">
    <citation type="submission" date="2018-11" db="EMBL/GenBank/DDBJ databases">
        <title>Pseudaminobacter arsenicus sp. nov., an arsenic-resistant bacterium isolated from arsenic-rich aquifers.</title>
        <authorList>
            <person name="Mu Y."/>
        </authorList>
    </citation>
    <scope>NUCLEOTIDE SEQUENCE [LARGE SCALE GENOMIC DNA]</scope>
    <source>
        <strain evidence="1 2">CB3</strain>
    </source>
</reference>
<name>A0A432VA31_9HYPH</name>
<evidence type="ECO:0000313" key="1">
    <source>
        <dbReference type="EMBL" id="RUM99052.1"/>
    </source>
</evidence>
<keyword evidence="2" id="KW-1185">Reference proteome</keyword>
<comment type="caution">
    <text evidence="1">The sequence shown here is derived from an EMBL/GenBank/DDBJ whole genome shotgun (WGS) entry which is preliminary data.</text>
</comment>
<evidence type="ECO:0000313" key="2">
    <source>
        <dbReference type="Proteomes" id="UP000281647"/>
    </source>
</evidence>
<organism evidence="1 2">
    <name type="scientific">Borborobacter arsenicus</name>
    <dbReference type="NCBI Taxonomy" id="1851146"/>
    <lineage>
        <taxon>Bacteria</taxon>
        <taxon>Pseudomonadati</taxon>
        <taxon>Pseudomonadota</taxon>
        <taxon>Alphaproteobacteria</taxon>
        <taxon>Hyphomicrobiales</taxon>
        <taxon>Phyllobacteriaceae</taxon>
        <taxon>Borborobacter</taxon>
    </lineage>
</organism>
<protein>
    <submittedName>
        <fullName evidence="1">Uncharacterized protein</fullName>
    </submittedName>
</protein>
<gene>
    <name evidence="1" type="ORF">EET67_05300</name>
</gene>